<sequence length="140" mass="15798">MRTASSFFVLVSTVLLFASAKAVRPTKHSEMATTDIDKQIEPANIGSDQRFLRVHTSEAVEEGAKDFAYINEEEERTRSQEWVNKWSARAAEWVGKGLTRGQIAEKYGIKKGRRTDPRSKNKQKYNLFLAASLKKHPGGI</sequence>
<comment type="caution">
    <text evidence="6">The sequence shown here is derived from an EMBL/GenBank/DDBJ whole genome shotgun (WGS) entry which is preliminary data.</text>
</comment>
<keyword evidence="4 5" id="KW-0732">Signal</keyword>
<feature type="signal peptide" evidence="5">
    <location>
        <begin position="1"/>
        <end position="22"/>
    </location>
</feature>
<comment type="domain">
    <text evidence="5">The RxLR-dEER motif acts to carry the protein into the host cell cytoplasm through binding to cell surface phosphatidylinositol-3-phosphate.</text>
</comment>
<reference evidence="6" key="1">
    <citation type="submission" date="2020-04" db="EMBL/GenBank/DDBJ databases">
        <title>Hybrid Assembly of Korean Phytophthora infestans isolates.</title>
        <authorList>
            <person name="Prokchorchik M."/>
            <person name="Lee Y."/>
            <person name="Seo J."/>
            <person name="Cho J.-H."/>
            <person name="Park Y.-E."/>
            <person name="Jang D.-C."/>
            <person name="Im J.-S."/>
            <person name="Choi J.-G."/>
            <person name="Park H.-J."/>
            <person name="Lee G.-B."/>
            <person name="Lee Y.-G."/>
            <person name="Hong S.-Y."/>
            <person name="Cho K."/>
            <person name="Sohn K.H."/>
        </authorList>
    </citation>
    <scope>NUCLEOTIDE SEQUENCE</scope>
    <source>
        <strain evidence="6">KR_1_A1</strain>
    </source>
</reference>
<feature type="chain" id="PRO_5044984554" description="RxLR effector protein" evidence="5">
    <location>
        <begin position="23"/>
        <end position="140"/>
    </location>
</feature>
<evidence type="ECO:0000256" key="2">
    <source>
        <dbReference type="ARBA" id="ARBA00010400"/>
    </source>
</evidence>
<keyword evidence="7" id="KW-1185">Reference proteome</keyword>
<name>A0A833SXL1_PHYIN</name>
<keyword evidence="3 5" id="KW-0964">Secreted</keyword>
<dbReference type="EMBL" id="WSZM01000127">
    <property type="protein sequence ID" value="KAF4041293.1"/>
    <property type="molecule type" value="Genomic_DNA"/>
</dbReference>
<dbReference type="InterPro" id="IPR031825">
    <property type="entry name" value="RXLR"/>
</dbReference>
<evidence type="ECO:0000256" key="5">
    <source>
        <dbReference type="RuleBase" id="RU367124"/>
    </source>
</evidence>
<dbReference type="AlphaFoldDB" id="A0A833SXL1"/>
<evidence type="ECO:0000313" key="6">
    <source>
        <dbReference type="EMBL" id="KAF4041293.1"/>
    </source>
</evidence>
<comment type="similarity">
    <text evidence="2 5">Belongs to the RxLR effector family.</text>
</comment>
<evidence type="ECO:0000313" key="7">
    <source>
        <dbReference type="Proteomes" id="UP000602510"/>
    </source>
</evidence>
<evidence type="ECO:0000256" key="1">
    <source>
        <dbReference type="ARBA" id="ARBA00004613"/>
    </source>
</evidence>
<comment type="function">
    <text evidence="5">Effector that suppresses plant defense responses during pathogen infection.</text>
</comment>
<evidence type="ECO:0000256" key="4">
    <source>
        <dbReference type="ARBA" id="ARBA00022729"/>
    </source>
</evidence>
<evidence type="ECO:0000256" key="3">
    <source>
        <dbReference type="ARBA" id="ARBA00022525"/>
    </source>
</evidence>
<gene>
    <name evidence="6" type="ORF">GN244_ATG06469</name>
</gene>
<proteinExistence type="inferred from homology"/>
<comment type="subcellular location">
    <subcellularLocation>
        <location evidence="1 5">Secreted</location>
    </subcellularLocation>
</comment>
<protein>
    <recommendedName>
        <fullName evidence="5">RxLR effector protein</fullName>
    </recommendedName>
</protein>
<organism evidence="6 7">
    <name type="scientific">Phytophthora infestans</name>
    <name type="common">Potato late blight agent</name>
    <name type="synonym">Botrytis infestans</name>
    <dbReference type="NCBI Taxonomy" id="4787"/>
    <lineage>
        <taxon>Eukaryota</taxon>
        <taxon>Sar</taxon>
        <taxon>Stramenopiles</taxon>
        <taxon>Oomycota</taxon>
        <taxon>Peronosporomycetes</taxon>
        <taxon>Peronosporales</taxon>
        <taxon>Peronosporaceae</taxon>
        <taxon>Phytophthora</taxon>
    </lineage>
</organism>
<dbReference type="Proteomes" id="UP000602510">
    <property type="component" value="Unassembled WGS sequence"/>
</dbReference>
<accession>A0A833SXL1</accession>
<dbReference type="Pfam" id="PF16810">
    <property type="entry name" value="RXLR"/>
    <property type="match status" value="1"/>
</dbReference>